<dbReference type="PROSITE" id="PS50850">
    <property type="entry name" value="MFS"/>
    <property type="match status" value="1"/>
</dbReference>
<dbReference type="EMBL" id="JAJJMA010097823">
    <property type="protein sequence ID" value="MCL7030124.1"/>
    <property type="molecule type" value="Genomic_DNA"/>
</dbReference>
<dbReference type="Gene3D" id="1.20.1250.20">
    <property type="entry name" value="MFS general substrate transporter like domains"/>
    <property type="match status" value="1"/>
</dbReference>
<dbReference type="InterPro" id="IPR005829">
    <property type="entry name" value="Sugar_transporter_CS"/>
</dbReference>
<name>A0AA41V3Q0_PAPNU</name>
<comment type="subcellular location">
    <subcellularLocation>
        <location evidence="1">Membrane</location>
        <topology evidence="1">Multi-pass membrane protein</topology>
    </subcellularLocation>
</comment>
<dbReference type="PANTHER" id="PTHR48023">
    <property type="entry name" value="D-XYLOSE-PROTON SYMPORTER-LIKE 2"/>
    <property type="match status" value="1"/>
</dbReference>
<feature type="transmembrane region" description="Helical" evidence="6">
    <location>
        <begin position="92"/>
        <end position="110"/>
    </location>
</feature>
<dbReference type="SUPFAM" id="SSF103473">
    <property type="entry name" value="MFS general substrate transporter"/>
    <property type="match status" value="1"/>
</dbReference>
<dbReference type="InterPro" id="IPR005828">
    <property type="entry name" value="MFS_sugar_transport-like"/>
</dbReference>
<feature type="transmembrane region" description="Helical" evidence="6">
    <location>
        <begin position="254"/>
        <end position="275"/>
    </location>
</feature>
<dbReference type="GO" id="GO:0022857">
    <property type="term" value="F:transmembrane transporter activity"/>
    <property type="evidence" value="ECO:0007669"/>
    <property type="project" value="InterPro"/>
</dbReference>
<dbReference type="InterPro" id="IPR036259">
    <property type="entry name" value="MFS_trans_sf"/>
</dbReference>
<keyword evidence="4 6" id="KW-1133">Transmembrane helix</keyword>
<dbReference type="Pfam" id="PF00083">
    <property type="entry name" value="Sugar_tr"/>
    <property type="match status" value="1"/>
</dbReference>
<keyword evidence="9" id="KW-1185">Reference proteome</keyword>
<reference evidence="8" key="1">
    <citation type="submission" date="2022-03" db="EMBL/GenBank/DDBJ databases">
        <title>A functionally conserved STORR gene fusion in Papaver species that diverged 16.8 million years ago.</title>
        <authorList>
            <person name="Catania T."/>
        </authorList>
    </citation>
    <scope>NUCLEOTIDE SEQUENCE</scope>
    <source>
        <strain evidence="8">S-191538</strain>
    </source>
</reference>
<dbReference type="InterPro" id="IPR020846">
    <property type="entry name" value="MFS_dom"/>
</dbReference>
<dbReference type="PROSITE" id="PS00217">
    <property type="entry name" value="SUGAR_TRANSPORT_2"/>
    <property type="match status" value="1"/>
</dbReference>
<dbReference type="PANTHER" id="PTHR48023:SF6">
    <property type="entry name" value="D-XYLOSE-PROTON SYMPORTER-LIKE 3, CHLOROPLASTIC"/>
    <property type="match status" value="1"/>
</dbReference>
<dbReference type="GO" id="GO:0016020">
    <property type="term" value="C:membrane"/>
    <property type="evidence" value="ECO:0007669"/>
    <property type="project" value="UniProtKB-SubCell"/>
</dbReference>
<keyword evidence="3 6" id="KW-0812">Transmembrane</keyword>
<dbReference type="GO" id="GO:1904659">
    <property type="term" value="P:D-glucose transmembrane transport"/>
    <property type="evidence" value="ECO:0007669"/>
    <property type="project" value="TreeGrafter"/>
</dbReference>
<feature type="transmembrane region" description="Helical" evidence="6">
    <location>
        <begin position="169"/>
        <end position="187"/>
    </location>
</feature>
<evidence type="ECO:0000256" key="2">
    <source>
        <dbReference type="ARBA" id="ARBA00022448"/>
    </source>
</evidence>
<protein>
    <recommendedName>
        <fullName evidence="7">Major facilitator superfamily (MFS) profile domain-containing protein</fullName>
    </recommendedName>
</protein>
<dbReference type="InterPro" id="IPR003663">
    <property type="entry name" value="Sugar/inositol_transpt"/>
</dbReference>
<gene>
    <name evidence="8" type="ORF">MKW94_015730</name>
</gene>
<evidence type="ECO:0000256" key="5">
    <source>
        <dbReference type="ARBA" id="ARBA00023136"/>
    </source>
</evidence>
<evidence type="ECO:0000313" key="8">
    <source>
        <dbReference type="EMBL" id="MCL7030124.1"/>
    </source>
</evidence>
<feature type="transmembrane region" description="Helical" evidence="6">
    <location>
        <begin position="348"/>
        <end position="365"/>
    </location>
</feature>
<evidence type="ECO:0000256" key="1">
    <source>
        <dbReference type="ARBA" id="ARBA00004141"/>
    </source>
</evidence>
<organism evidence="8 9">
    <name type="scientific">Papaver nudicaule</name>
    <name type="common">Iceland poppy</name>
    <dbReference type="NCBI Taxonomy" id="74823"/>
    <lineage>
        <taxon>Eukaryota</taxon>
        <taxon>Viridiplantae</taxon>
        <taxon>Streptophyta</taxon>
        <taxon>Embryophyta</taxon>
        <taxon>Tracheophyta</taxon>
        <taxon>Spermatophyta</taxon>
        <taxon>Magnoliopsida</taxon>
        <taxon>Ranunculales</taxon>
        <taxon>Papaveraceae</taxon>
        <taxon>Papaveroideae</taxon>
        <taxon>Papaver</taxon>
    </lineage>
</organism>
<evidence type="ECO:0000256" key="6">
    <source>
        <dbReference type="SAM" id="Phobius"/>
    </source>
</evidence>
<keyword evidence="5 6" id="KW-0472">Membrane</keyword>
<dbReference type="InterPro" id="IPR050820">
    <property type="entry name" value="MFS_Sugar_Transporter"/>
</dbReference>
<feature type="transmembrane region" description="Helical" evidence="6">
    <location>
        <begin position="193"/>
        <end position="215"/>
    </location>
</feature>
<evidence type="ECO:0000256" key="3">
    <source>
        <dbReference type="ARBA" id="ARBA00022692"/>
    </source>
</evidence>
<feature type="domain" description="Major facilitator superfamily (MFS) profile" evidence="7">
    <location>
        <begin position="95"/>
        <end position="511"/>
    </location>
</feature>
<accession>A0AA41V3Q0</accession>
<dbReference type="AlphaFoldDB" id="A0AA41V3Q0"/>
<evidence type="ECO:0000259" key="7">
    <source>
        <dbReference type="PROSITE" id="PS50850"/>
    </source>
</evidence>
<proteinExistence type="predicted"/>
<evidence type="ECO:0000313" key="9">
    <source>
        <dbReference type="Proteomes" id="UP001177140"/>
    </source>
</evidence>
<evidence type="ECO:0000256" key="4">
    <source>
        <dbReference type="ARBA" id="ARBA00022989"/>
    </source>
</evidence>
<sequence length="512" mass="55075">MASTTVNSATSSIFFNPHTKSQIHPKPISLISFSSSNFLQKRKNLNFQRVHLLPSRLELRKHSKVSAERESLSSDGGAGVVHQDEDFSKTSVILPFLFPALGALLFGYDIGATSGATIALQSPKLSGTTWFNLSSVQLGLVESSPFYGALIGSVLVYPIANFLGSKRELIIAAMLYTLGGLTTGFAPDHKVLVLGRLLYGLGIGLAMHGAPLYIAETCPSHIRGKLIFAKELMIVLGIWLGIAGNFVFDGVGGWRYMFGFSAPVAVLMGLGMWGLPESPCRLPLREVQGKASLQKYKEKAIAGLSRLSGRHAGDKASEKQGEETLVSLTEAYVDQESEGSFWEVFQGLSLKALTIGGGLILFLQITEHPSVLYYTGSVLQTAGFAVASVAARVAAVIGLLKMVLLFFLSAYYKILGGYPLVAVCALLVYVGCYQMSFVPVSLLMASEISPIRTRERGIISVLKNFGANALLFLAPSSFKEQMSTQLLSLFLFVGIALVSLLSVILIVPETKS</sequence>
<dbReference type="PRINTS" id="PR00171">
    <property type="entry name" value="SUGRTRNSPORT"/>
</dbReference>
<feature type="transmembrane region" description="Helical" evidence="6">
    <location>
        <begin position="420"/>
        <end position="445"/>
    </location>
</feature>
<keyword evidence="2" id="KW-0813">Transport</keyword>
<dbReference type="Proteomes" id="UP001177140">
    <property type="component" value="Unassembled WGS sequence"/>
</dbReference>
<feature type="transmembrane region" description="Helical" evidence="6">
    <location>
        <begin position="130"/>
        <end position="157"/>
    </location>
</feature>
<feature type="transmembrane region" description="Helical" evidence="6">
    <location>
        <begin position="486"/>
        <end position="507"/>
    </location>
</feature>
<feature type="transmembrane region" description="Helical" evidence="6">
    <location>
        <begin position="396"/>
        <end position="414"/>
    </location>
</feature>
<feature type="transmembrane region" description="Helical" evidence="6">
    <location>
        <begin position="227"/>
        <end position="248"/>
    </location>
</feature>
<comment type="caution">
    <text evidence="8">The sequence shown here is derived from an EMBL/GenBank/DDBJ whole genome shotgun (WGS) entry which is preliminary data.</text>
</comment>